<evidence type="ECO:0000256" key="4">
    <source>
        <dbReference type="ARBA" id="ARBA00022801"/>
    </source>
</evidence>
<feature type="region of interest" description="Disordered" evidence="7">
    <location>
        <begin position="1551"/>
        <end position="1660"/>
    </location>
</feature>
<feature type="compositionally biased region" description="Gly residues" evidence="7">
    <location>
        <begin position="942"/>
        <end position="960"/>
    </location>
</feature>
<dbReference type="Proteomes" id="UP000054350">
    <property type="component" value="Unassembled WGS sequence"/>
</dbReference>
<proteinExistence type="predicted"/>
<dbReference type="CDD" id="cd00024">
    <property type="entry name" value="CD_CSD"/>
    <property type="match status" value="1"/>
</dbReference>
<dbReference type="SMART" id="SM00298">
    <property type="entry name" value="CHROMO"/>
    <property type="match status" value="4"/>
</dbReference>
<dbReference type="GO" id="GO:0140658">
    <property type="term" value="F:ATP-dependent chromatin remodeler activity"/>
    <property type="evidence" value="ECO:0007669"/>
    <property type="project" value="TreeGrafter"/>
</dbReference>
<dbReference type="PANTHER" id="PTHR45623">
    <property type="entry name" value="CHROMODOMAIN-HELICASE-DNA-BINDING PROTEIN 3-RELATED-RELATED"/>
    <property type="match status" value="1"/>
</dbReference>
<feature type="compositionally biased region" description="Low complexity" evidence="7">
    <location>
        <begin position="20"/>
        <end position="33"/>
    </location>
</feature>
<evidence type="ECO:0000259" key="8">
    <source>
        <dbReference type="PROSITE" id="PS50013"/>
    </source>
</evidence>
<feature type="compositionally biased region" description="Low complexity" evidence="7">
    <location>
        <begin position="1418"/>
        <end position="1436"/>
    </location>
</feature>
<protein>
    <submittedName>
        <fullName evidence="11">Uncharacterized protein</fullName>
    </submittedName>
</protein>
<dbReference type="PROSITE" id="PS51194">
    <property type="entry name" value="HELICASE_CTER"/>
    <property type="match status" value="1"/>
</dbReference>
<dbReference type="GO" id="GO:0016887">
    <property type="term" value="F:ATP hydrolysis activity"/>
    <property type="evidence" value="ECO:0007669"/>
    <property type="project" value="TreeGrafter"/>
</dbReference>
<dbReference type="SMART" id="SM00487">
    <property type="entry name" value="DEXDc"/>
    <property type="match status" value="1"/>
</dbReference>
<evidence type="ECO:0000256" key="1">
    <source>
        <dbReference type="ARBA" id="ARBA00004123"/>
    </source>
</evidence>
<evidence type="ECO:0000256" key="2">
    <source>
        <dbReference type="ARBA" id="ARBA00022737"/>
    </source>
</evidence>
<keyword evidence="6" id="KW-0539">Nucleus</keyword>
<feature type="domain" description="Helicase ATP-binding" evidence="9">
    <location>
        <begin position="845"/>
        <end position="1043"/>
    </location>
</feature>
<dbReference type="PROSITE" id="PS50013">
    <property type="entry name" value="CHROMO_2"/>
    <property type="match status" value="1"/>
</dbReference>
<feature type="domain" description="Chromo" evidence="8">
    <location>
        <begin position="670"/>
        <end position="730"/>
    </location>
</feature>
<feature type="compositionally biased region" description="Acidic residues" evidence="7">
    <location>
        <begin position="377"/>
        <end position="390"/>
    </location>
</feature>
<accession>A0A0L0SL23</accession>
<dbReference type="InterPro" id="IPR016197">
    <property type="entry name" value="Chromo-like_dom_sf"/>
</dbReference>
<dbReference type="GO" id="GO:0042393">
    <property type="term" value="F:histone binding"/>
    <property type="evidence" value="ECO:0007669"/>
    <property type="project" value="TreeGrafter"/>
</dbReference>
<feature type="compositionally biased region" description="Low complexity" evidence="7">
    <location>
        <begin position="1581"/>
        <end position="1594"/>
    </location>
</feature>
<dbReference type="InterPro" id="IPR027417">
    <property type="entry name" value="P-loop_NTPase"/>
</dbReference>
<evidence type="ECO:0000256" key="7">
    <source>
        <dbReference type="SAM" id="MobiDB-lite"/>
    </source>
</evidence>
<feature type="region of interest" description="Disordered" evidence="7">
    <location>
        <begin position="325"/>
        <end position="409"/>
    </location>
</feature>
<organism evidence="11 12">
    <name type="scientific">Allomyces macrogynus (strain ATCC 38327)</name>
    <name type="common">Allomyces javanicus var. macrogynus</name>
    <dbReference type="NCBI Taxonomy" id="578462"/>
    <lineage>
        <taxon>Eukaryota</taxon>
        <taxon>Fungi</taxon>
        <taxon>Fungi incertae sedis</taxon>
        <taxon>Blastocladiomycota</taxon>
        <taxon>Blastocladiomycetes</taxon>
        <taxon>Blastocladiales</taxon>
        <taxon>Blastocladiaceae</taxon>
        <taxon>Allomyces</taxon>
    </lineage>
</organism>
<dbReference type="InterPro" id="IPR023780">
    <property type="entry name" value="Chromo_domain"/>
</dbReference>
<dbReference type="eggNOG" id="KOG0383">
    <property type="taxonomic scope" value="Eukaryota"/>
</dbReference>
<feature type="region of interest" description="Disordered" evidence="7">
    <location>
        <begin position="448"/>
        <end position="467"/>
    </location>
</feature>
<gene>
    <name evidence="11" type="ORF">AMAG_08410</name>
</gene>
<dbReference type="Pfam" id="PF00385">
    <property type="entry name" value="Chromo"/>
    <property type="match status" value="1"/>
</dbReference>
<dbReference type="Pfam" id="PF00176">
    <property type="entry name" value="SNF2-rel_dom"/>
    <property type="match status" value="1"/>
</dbReference>
<dbReference type="Gene3D" id="3.40.50.300">
    <property type="entry name" value="P-loop containing nucleotide triphosphate hydrolases"/>
    <property type="match status" value="1"/>
</dbReference>
<dbReference type="InterPro" id="IPR049730">
    <property type="entry name" value="SNF2/RAD54-like_C"/>
</dbReference>
<feature type="region of interest" description="Disordered" evidence="7">
    <location>
        <begin position="520"/>
        <end position="556"/>
    </location>
</feature>
<feature type="region of interest" description="Disordered" evidence="7">
    <location>
        <begin position="73"/>
        <end position="108"/>
    </location>
</feature>
<feature type="compositionally biased region" description="Low complexity" evidence="7">
    <location>
        <begin position="536"/>
        <end position="552"/>
    </location>
</feature>
<dbReference type="Pfam" id="PF00271">
    <property type="entry name" value="Helicase_C"/>
    <property type="match status" value="1"/>
</dbReference>
<evidence type="ECO:0000259" key="9">
    <source>
        <dbReference type="PROSITE" id="PS51192"/>
    </source>
</evidence>
<keyword evidence="4" id="KW-0378">Hydrolase</keyword>
<dbReference type="InterPro" id="IPR038718">
    <property type="entry name" value="SNF2-like_sf"/>
</dbReference>
<evidence type="ECO:0000256" key="3">
    <source>
        <dbReference type="ARBA" id="ARBA00022741"/>
    </source>
</evidence>
<keyword evidence="12" id="KW-1185">Reference proteome</keyword>
<dbReference type="PROSITE" id="PS51192">
    <property type="entry name" value="HELICASE_ATP_BIND_1"/>
    <property type="match status" value="1"/>
</dbReference>
<feature type="compositionally biased region" description="Low complexity" evidence="7">
    <location>
        <begin position="341"/>
        <end position="350"/>
    </location>
</feature>
<feature type="region of interest" description="Disordered" evidence="7">
    <location>
        <begin position="141"/>
        <end position="208"/>
    </location>
</feature>
<keyword evidence="5" id="KW-0067">ATP-binding</keyword>
<dbReference type="SUPFAM" id="SSF54160">
    <property type="entry name" value="Chromo domain-like"/>
    <property type="match status" value="3"/>
</dbReference>
<dbReference type="InterPro" id="IPR000330">
    <property type="entry name" value="SNF2_N"/>
</dbReference>
<feature type="region of interest" description="Disordered" evidence="7">
    <location>
        <begin position="1406"/>
        <end position="1439"/>
    </location>
</feature>
<dbReference type="PANTHER" id="PTHR45623:SF17">
    <property type="entry name" value="CHROMODOMAIN-HELICASE-DNA-BINDING PROTEIN 3-RELATED"/>
    <property type="match status" value="1"/>
</dbReference>
<evidence type="ECO:0000256" key="5">
    <source>
        <dbReference type="ARBA" id="ARBA00022840"/>
    </source>
</evidence>
<feature type="domain" description="Helicase C-terminal" evidence="10">
    <location>
        <begin position="1196"/>
        <end position="1363"/>
    </location>
</feature>
<feature type="compositionally biased region" description="Pro residues" evidence="7">
    <location>
        <begin position="145"/>
        <end position="156"/>
    </location>
</feature>
<dbReference type="GO" id="GO:0003682">
    <property type="term" value="F:chromatin binding"/>
    <property type="evidence" value="ECO:0007669"/>
    <property type="project" value="TreeGrafter"/>
</dbReference>
<name>A0A0L0SL23_ALLM3</name>
<evidence type="ECO:0000256" key="6">
    <source>
        <dbReference type="ARBA" id="ARBA00023242"/>
    </source>
</evidence>
<dbReference type="VEuPathDB" id="FungiDB:AMAG_08410"/>
<reference evidence="12" key="2">
    <citation type="submission" date="2009-11" db="EMBL/GenBank/DDBJ databases">
        <title>The Genome Sequence of Allomyces macrogynus strain ATCC 38327.</title>
        <authorList>
            <consortium name="The Broad Institute Genome Sequencing Platform"/>
            <person name="Russ C."/>
            <person name="Cuomo C."/>
            <person name="Shea T."/>
            <person name="Young S.K."/>
            <person name="Zeng Q."/>
            <person name="Koehrsen M."/>
            <person name="Haas B."/>
            <person name="Borodovsky M."/>
            <person name="Guigo R."/>
            <person name="Alvarado L."/>
            <person name="Berlin A."/>
            <person name="Borenstein D."/>
            <person name="Chen Z."/>
            <person name="Engels R."/>
            <person name="Freedman E."/>
            <person name="Gellesch M."/>
            <person name="Goldberg J."/>
            <person name="Griggs A."/>
            <person name="Gujja S."/>
            <person name="Heiman D."/>
            <person name="Hepburn T."/>
            <person name="Howarth C."/>
            <person name="Jen D."/>
            <person name="Larson L."/>
            <person name="Lewis B."/>
            <person name="Mehta T."/>
            <person name="Park D."/>
            <person name="Pearson M."/>
            <person name="Roberts A."/>
            <person name="Saif S."/>
            <person name="Shenoy N."/>
            <person name="Sisk P."/>
            <person name="Stolte C."/>
            <person name="Sykes S."/>
            <person name="Walk T."/>
            <person name="White J."/>
            <person name="Yandava C."/>
            <person name="Burger G."/>
            <person name="Gray M.W."/>
            <person name="Holland P.W.H."/>
            <person name="King N."/>
            <person name="Lang F.B.F."/>
            <person name="Roger A.J."/>
            <person name="Ruiz-Trillo I."/>
            <person name="Lander E."/>
            <person name="Nusbaum C."/>
        </authorList>
    </citation>
    <scope>NUCLEOTIDE SEQUENCE [LARGE SCALE GENOMIC DNA]</scope>
    <source>
        <strain evidence="12">ATCC 38327</strain>
    </source>
</reference>
<dbReference type="CDD" id="cd18793">
    <property type="entry name" value="SF2_C_SNF"/>
    <property type="match status" value="1"/>
</dbReference>
<evidence type="ECO:0000259" key="10">
    <source>
        <dbReference type="PROSITE" id="PS51194"/>
    </source>
</evidence>
<comment type="subcellular location">
    <subcellularLocation>
        <location evidence="1">Nucleus</location>
    </subcellularLocation>
</comment>
<dbReference type="SMART" id="SM00490">
    <property type="entry name" value="HELICc"/>
    <property type="match status" value="1"/>
</dbReference>
<feature type="compositionally biased region" description="Low complexity" evidence="7">
    <location>
        <begin position="167"/>
        <end position="182"/>
    </location>
</feature>
<keyword evidence="3" id="KW-0547">Nucleotide-binding</keyword>
<dbReference type="GO" id="GO:0005634">
    <property type="term" value="C:nucleus"/>
    <property type="evidence" value="ECO:0007669"/>
    <property type="project" value="UniProtKB-SubCell"/>
</dbReference>
<dbReference type="GO" id="GO:0003677">
    <property type="term" value="F:DNA binding"/>
    <property type="evidence" value="ECO:0007669"/>
    <property type="project" value="TreeGrafter"/>
</dbReference>
<dbReference type="InterPro" id="IPR001650">
    <property type="entry name" value="Helicase_C-like"/>
</dbReference>
<evidence type="ECO:0000313" key="12">
    <source>
        <dbReference type="Proteomes" id="UP000054350"/>
    </source>
</evidence>
<dbReference type="InterPro" id="IPR000953">
    <property type="entry name" value="Chromo/chromo_shadow_dom"/>
</dbReference>
<dbReference type="Gene3D" id="2.40.50.40">
    <property type="match status" value="3"/>
</dbReference>
<sequence>MITATVTPAAHGHHDDSDFPQPAAPAAVLLHPHAMPPPRPAAGAAAASAAAPSAGVVPADDPLAELLGILAPPHITTTSDGRSTNKVSPPRRAHAGDRPSSDLASAPAASVEDLRFAFETTPALDKDDHEEEAMAVDDNAVPVSLLPPPPPQPPQSPVACAHQSETAAAGSARPAVAAAPAAAPAPAPAPAPAASDTMSNGDDTEYEVSTLASRRPLVRRGKYLGFEYEVVWSDGSRTWEPETNLSGCAALLADFEERERKERERTVVKITSRRKPPSTGGRRGRNAVEYRVEWTDGTESWEPDDALGAAAHDLIAAFEAARVMPAHGDRSVPPRRSTRVTRNSARTRSPTSPPAAPAADQDLDRDEDTAASYDLSSIDDDDDDDDEDSDYGASRRRRPTTRSARKSATVAVQAVSSTTVDRRLRTAPHAAACFACARGDELEKMKPRRAVGRKRRDEFSDSDDEAPRGKLRTCVRCTAAYHHVCVPRKADKRGRATIALVDEGTKFVCPHCEQDAEADARKGASAGDAPMAEASASTTDLAPDTPATATSAKPVTLRDLLFPATNAPAENADQPNPPTSDHVCPYCPLTPPGARAVQVPTDLRFRCRTCHVAMHWACAGAHLGVGLCPFHWNPSSPAPTVPDPVPATAATLTALLDRGQCGACRACPAHGIDRFVTHRDAQPFREILVKWAGASYRHARWVPEPTLRGIQGRKLDMYLRRVANRAAPSAKDAVPRAWTQVHKVLAMDDDGHVLVKWRELPPEHATWEDVEDMDMDEDADYLCAVVAYQCAAEIDTVAMRHDRAATNGGDDDVRPNAAVRATGLPKGMAGGTLKPHQVTGVQWLLDRWAARTPCILADEMGLGKTVQVLAVLHVLLTNYQRSPFLIVAPNSTLDHWERECARWAPALTVVTAWGTAADRKVVLDHELLAESMKRGTGTARAGRGGGAGAARRSGGGGGGGNEVSLKCHVVLASYESVQQMPELARVRWAGVIVDEGHKLKNDEAKLFAYLAAMHADHRVLLSGTPLQNSVRELVNLLHFLDPTEFPDPAALADEFNVLDEADATARAAKVRALHAILRPRLLRRTKDDVDLRLPPRRDQVVAVRMSPLQRELVRDIYSSNFELLTALGVQAAAAATGTGTTVSAGSVVRSASLQNIVMQCRKVLSHPFTLPAVEQGLPATTNAHVRLVESAGKLALLDRILPRLQAGGHKLLIFAQFMSTLDILEDYLIGCKLAKPFSYYRLDGDTPRPQRQDRIDKFNTDPGALVFLLSTRAGGVGVTLTAADTVIVYDLDWNPHWDAQAIARAHRIGQTRPVLALRFVTAQSVEERMAAVAHRKLALDHAVVQAMRGGGKSDDENHDEDLLKDVVQYGARAAFAADNEEAKDATVGVYADEEIDRMLDRTALDNNNYVDDTDRPNSTTSDAAAAAARPATPADSAGDDAEWTAVLARVRAVADAAARRDAAVLAQGRRRRRTTTQSGPAFDDALDDGDGEYVPPAADAGGEVEDIDEDEVGAGEGVAAEMVADLGGTGLMAGAAADPVAHGPALGVGGDENVRMVPPLQPAATVKDGDKAPRKRKRKGTAAAPATDDGGAKANGEGKKRRRKTATADGTAGKADGEGKKRRQTPVPLVLSAAHDVHPSRPPTQPQLPQWPARAKSVPPPTAAPLAPAVPVKYAAADPVPPMPMFAPTGRARAHTTGSDIPISAAAAAAASAYPHTVPTWLAPALSAPTAAPLSPAVRRRRAATAAHGYRCWICAGSSMYATAAHHLPTQCAALTDRAWCEMKWHDAHALGLTGFATVLARAVQAAEAMAAETGGGVPVKREGGGMG</sequence>
<dbReference type="SUPFAM" id="SSF52540">
    <property type="entry name" value="P-loop containing nucleoside triphosphate hydrolases"/>
    <property type="match status" value="2"/>
</dbReference>
<dbReference type="EMBL" id="GG745342">
    <property type="protein sequence ID" value="KNE63266.1"/>
    <property type="molecule type" value="Genomic_DNA"/>
</dbReference>
<evidence type="ECO:0000313" key="11">
    <source>
        <dbReference type="EMBL" id="KNE63266.1"/>
    </source>
</evidence>
<dbReference type="OrthoDB" id="5591785at2759"/>
<feature type="region of interest" description="Disordered" evidence="7">
    <location>
        <begin position="1"/>
        <end position="49"/>
    </location>
</feature>
<dbReference type="GO" id="GO:0000785">
    <property type="term" value="C:chromatin"/>
    <property type="evidence" value="ECO:0007669"/>
    <property type="project" value="TreeGrafter"/>
</dbReference>
<reference evidence="11 12" key="1">
    <citation type="submission" date="2009-11" db="EMBL/GenBank/DDBJ databases">
        <title>Annotation of Allomyces macrogynus ATCC 38327.</title>
        <authorList>
            <consortium name="The Broad Institute Genome Sequencing Platform"/>
            <person name="Russ C."/>
            <person name="Cuomo C."/>
            <person name="Burger G."/>
            <person name="Gray M.W."/>
            <person name="Holland P.W.H."/>
            <person name="King N."/>
            <person name="Lang F.B.F."/>
            <person name="Roger A.J."/>
            <person name="Ruiz-Trillo I."/>
            <person name="Young S.K."/>
            <person name="Zeng Q."/>
            <person name="Gargeya S."/>
            <person name="Fitzgerald M."/>
            <person name="Haas B."/>
            <person name="Abouelleil A."/>
            <person name="Alvarado L."/>
            <person name="Arachchi H.M."/>
            <person name="Berlin A."/>
            <person name="Chapman S.B."/>
            <person name="Gearin G."/>
            <person name="Goldberg J."/>
            <person name="Griggs A."/>
            <person name="Gujja S."/>
            <person name="Hansen M."/>
            <person name="Heiman D."/>
            <person name="Howarth C."/>
            <person name="Larimer J."/>
            <person name="Lui A."/>
            <person name="MacDonald P.J.P."/>
            <person name="McCowen C."/>
            <person name="Montmayeur A."/>
            <person name="Murphy C."/>
            <person name="Neiman D."/>
            <person name="Pearson M."/>
            <person name="Priest M."/>
            <person name="Roberts A."/>
            <person name="Saif S."/>
            <person name="Shea T."/>
            <person name="Sisk P."/>
            <person name="Stolte C."/>
            <person name="Sykes S."/>
            <person name="Wortman J."/>
            <person name="Nusbaum C."/>
            <person name="Birren B."/>
        </authorList>
    </citation>
    <scope>NUCLEOTIDE SEQUENCE [LARGE SCALE GENOMIC DNA]</scope>
    <source>
        <strain evidence="11 12">ATCC 38327</strain>
    </source>
</reference>
<keyword evidence="2" id="KW-0677">Repeat</keyword>
<dbReference type="STRING" id="578462.A0A0L0SL23"/>
<feature type="compositionally biased region" description="Basic residues" evidence="7">
    <location>
        <begin position="394"/>
        <end position="405"/>
    </location>
</feature>
<dbReference type="InterPro" id="IPR014001">
    <property type="entry name" value="Helicase_ATP-bd"/>
</dbReference>
<dbReference type="GO" id="GO:0005524">
    <property type="term" value="F:ATP binding"/>
    <property type="evidence" value="ECO:0007669"/>
    <property type="project" value="UniProtKB-KW"/>
</dbReference>
<feature type="region of interest" description="Disordered" evidence="7">
    <location>
        <begin position="934"/>
        <end position="960"/>
    </location>
</feature>
<feature type="compositionally biased region" description="Polar residues" evidence="7">
    <location>
        <begin position="75"/>
        <end position="87"/>
    </location>
</feature>
<dbReference type="Gene3D" id="3.40.50.10810">
    <property type="entry name" value="Tandem AAA-ATPase domain"/>
    <property type="match status" value="1"/>
</dbReference>
<feature type="region of interest" description="Disordered" evidence="7">
    <location>
        <begin position="1463"/>
        <end position="1505"/>
    </location>
</feature>